<feature type="transmembrane region" description="Helical" evidence="7">
    <location>
        <begin position="52"/>
        <end position="73"/>
    </location>
</feature>
<keyword evidence="6 7" id="KW-0472">Membrane</keyword>
<dbReference type="NCBIfam" id="TIGR00786">
    <property type="entry name" value="dctM"/>
    <property type="match status" value="1"/>
</dbReference>
<feature type="transmembrane region" description="Helical" evidence="7">
    <location>
        <begin position="93"/>
        <end position="112"/>
    </location>
</feature>
<dbReference type="PIRSF" id="PIRSF006066">
    <property type="entry name" value="HI0050"/>
    <property type="match status" value="1"/>
</dbReference>
<proteinExistence type="inferred from homology"/>
<organism evidence="9 12">
    <name type="scientific">Hydrogenophaga crassostreae</name>
    <dbReference type="NCBI Taxonomy" id="1763535"/>
    <lineage>
        <taxon>Bacteria</taxon>
        <taxon>Pseudomonadati</taxon>
        <taxon>Pseudomonadota</taxon>
        <taxon>Betaproteobacteria</taxon>
        <taxon>Burkholderiales</taxon>
        <taxon>Comamonadaceae</taxon>
        <taxon>Hydrogenophaga</taxon>
    </lineage>
</organism>
<dbReference type="KEGG" id="hyl:LPB072_06680"/>
<protein>
    <recommendedName>
        <fullName evidence="7">TRAP transporter large permease protein</fullName>
    </recommendedName>
</protein>
<dbReference type="OrthoDB" id="9777699at2"/>
<evidence type="ECO:0000256" key="6">
    <source>
        <dbReference type="ARBA" id="ARBA00023136"/>
    </source>
</evidence>
<feature type="transmembrane region" description="Helical" evidence="7">
    <location>
        <begin position="240"/>
        <end position="257"/>
    </location>
</feature>
<feature type="transmembrane region" description="Helical" evidence="7">
    <location>
        <begin position="167"/>
        <end position="191"/>
    </location>
</feature>
<dbReference type="Pfam" id="PF06808">
    <property type="entry name" value="DctM"/>
    <property type="match status" value="1"/>
</dbReference>
<dbReference type="AlphaFoldDB" id="A0A162YVE2"/>
<accession>A0A162YVE2</accession>
<comment type="similarity">
    <text evidence="7">Belongs to the TRAP transporter large permease family.</text>
</comment>
<keyword evidence="3 7" id="KW-0997">Cell inner membrane</keyword>
<feature type="transmembrane region" description="Helical" evidence="7">
    <location>
        <begin position="311"/>
        <end position="341"/>
    </location>
</feature>
<keyword evidence="11" id="KW-1185">Reference proteome</keyword>
<evidence type="ECO:0000256" key="4">
    <source>
        <dbReference type="ARBA" id="ARBA00022692"/>
    </source>
</evidence>
<reference evidence="9 12" key="2">
    <citation type="submission" date="2016-10" db="EMBL/GenBank/DDBJ databases">
        <title>Hydorgenophaga sp. LPB0072 isolated from gastropod.</title>
        <authorList>
            <person name="Kim E."/>
            <person name="Yi H."/>
        </authorList>
    </citation>
    <scope>NUCLEOTIDE SEQUENCE [LARGE SCALE GENOMIC DNA]</scope>
    <source>
        <strain evidence="9 12">LPB0072</strain>
    </source>
</reference>
<evidence type="ECO:0000313" key="10">
    <source>
        <dbReference type="EMBL" id="OAD40445.1"/>
    </source>
</evidence>
<dbReference type="GO" id="GO:0005886">
    <property type="term" value="C:plasma membrane"/>
    <property type="evidence" value="ECO:0007669"/>
    <property type="project" value="UniProtKB-SubCell"/>
</dbReference>
<dbReference type="PANTHER" id="PTHR33362">
    <property type="entry name" value="SIALIC ACID TRAP TRANSPORTER PERMEASE PROTEIN SIAT-RELATED"/>
    <property type="match status" value="1"/>
</dbReference>
<evidence type="ECO:0000256" key="7">
    <source>
        <dbReference type="RuleBase" id="RU369079"/>
    </source>
</evidence>
<feature type="domain" description="TRAP C4-dicarboxylate transport system permease DctM subunit" evidence="8">
    <location>
        <begin position="6"/>
        <end position="413"/>
    </location>
</feature>
<evidence type="ECO:0000256" key="3">
    <source>
        <dbReference type="ARBA" id="ARBA00022519"/>
    </source>
</evidence>
<evidence type="ECO:0000259" key="8">
    <source>
        <dbReference type="Pfam" id="PF06808"/>
    </source>
</evidence>
<gene>
    <name evidence="9" type="ORF">LPB072_06680</name>
    <name evidence="10" type="ORF">LPB72_16165</name>
</gene>
<sequence length="427" mass="45353">MWTVAVAFLVLLLSGTAFAYLMGSVSVLAFLALDKAPYLSIIPQRIFAQLDVFAFMAMPLFILTAELMTRAGLTRALIDFSMSVVGRFKGGLGHVNILTSVFFAGISGSAVADAASLSRTFVPAMVERGYDKYYAGAITVASSMIGPIIPPSIIMIIYGGLIGTSVAALFVAGIVPGLLLAASLMALNAWMAHRHNHPGGQDDTLPRFWPSFKAAAPALILPVVILGSLVFGLATPTEGSAIAAVVAGAVGLAYRRLTLRIFWEAVEATAQLTGTIFIILCAISLLGYLAGQMGWSEMLAVWVDDLGLTGIRYLLFLMGVFLIVGMFMDTPVALTLLVPLFAPQALAQDINPVHLGILLCFNLCIGLITPPLGKCLVVTSALTGTNYWRLAWATLPFIVLLIVLLIVLVLVPDITLFLPRLVGLQVG</sequence>
<dbReference type="PANTHER" id="PTHR33362:SF2">
    <property type="entry name" value="TRAP TRANSPORTER LARGE PERMEASE PROTEIN"/>
    <property type="match status" value="1"/>
</dbReference>
<keyword evidence="5 7" id="KW-1133">Transmembrane helix</keyword>
<feature type="transmembrane region" description="Helical" evidence="7">
    <location>
        <begin position="212"/>
        <end position="234"/>
    </location>
</feature>
<evidence type="ECO:0000313" key="9">
    <source>
        <dbReference type="EMBL" id="AOW12576.1"/>
    </source>
</evidence>
<reference evidence="10 11" key="1">
    <citation type="submission" date="2016-02" db="EMBL/GenBank/DDBJ databases">
        <title>Draft genome sequence of Hydrogenophaga sp. LPB0072.</title>
        <authorList>
            <person name="Shin S.-K."/>
            <person name="Yi H."/>
        </authorList>
    </citation>
    <scope>NUCLEOTIDE SEQUENCE [LARGE SCALE GENOMIC DNA]</scope>
    <source>
        <strain evidence="10 11">LPB0072</strain>
    </source>
</reference>
<feature type="transmembrane region" description="Helical" evidence="7">
    <location>
        <begin position="353"/>
        <end position="370"/>
    </location>
</feature>
<dbReference type="InterPro" id="IPR010656">
    <property type="entry name" value="DctM"/>
</dbReference>
<keyword evidence="2" id="KW-1003">Cell membrane</keyword>
<evidence type="ECO:0000256" key="1">
    <source>
        <dbReference type="ARBA" id="ARBA00004429"/>
    </source>
</evidence>
<dbReference type="Proteomes" id="UP000185680">
    <property type="component" value="Chromosome"/>
</dbReference>
<dbReference type="EMBL" id="CP017476">
    <property type="protein sequence ID" value="AOW12576.1"/>
    <property type="molecule type" value="Genomic_DNA"/>
</dbReference>
<dbReference type="RefSeq" id="WP_066093042.1">
    <property type="nucleotide sequence ID" value="NZ_CP017476.1"/>
</dbReference>
<feature type="transmembrane region" description="Helical" evidence="7">
    <location>
        <begin position="133"/>
        <end position="161"/>
    </location>
</feature>
<comment type="subcellular location">
    <subcellularLocation>
        <location evidence="1 7">Cell inner membrane</location>
        <topology evidence="1 7">Multi-pass membrane protein</topology>
    </subcellularLocation>
</comment>
<dbReference type="Proteomes" id="UP000185657">
    <property type="component" value="Unassembled WGS sequence"/>
</dbReference>
<comment type="subunit">
    <text evidence="7">The complex comprises the extracytoplasmic solute receptor protein and the two transmembrane proteins.</text>
</comment>
<evidence type="ECO:0000256" key="2">
    <source>
        <dbReference type="ARBA" id="ARBA00022475"/>
    </source>
</evidence>
<feature type="transmembrane region" description="Helical" evidence="7">
    <location>
        <begin position="269"/>
        <end position="291"/>
    </location>
</feature>
<dbReference type="EMBL" id="LVWD01000030">
    <property type="protein sequence ID" value="OAD40445.1"/>
    <property type="molecule type" value="Genomic_DNA"/>
</dbReference>
<name>A0A162YVE2_9BURK</name>
<evidence type="ECO:0000313" key="11">
    <source>
        <dbReference type="Proteomes" id="UP000185657"/>
    </source>
</evidence>
<keyword evidence="4 7" id="KW-0812">Transmembrane</keyword>
<evidence type="ECO:0000256" key="5">
    <source>
        <dbReference type="ARBA" id="ARBA00022989"/>
    </source>
</evidence>
<evidence type="ECO:0000313" key="12">
    <source>
        <dbReference type="Proteomes" id="UP000185680"/>
    </source>
</evidence>
<dbReference type="GO" id="GO:0022857">
    <property type="term" value="F:transmembrane transporter activity"/>
    <property type="evidence" value="ECO:0007669"/>
    <property type="project" value="UniProtKB-UniRule"/>
</dbReference>
<dbReference type="STRING" id="1763535.LPB072_06680"/>
<comment type="function">
    <text evidence="7">Part of the tripartite ATP-independent periplasmic (TRAP) transport system.</text>
</comment>
<keyword evidence="7" id="KW-0813">Transport</keyword>
<feature type="transmembrane region" description="Helical" evidence="7">
    <location>
        <begin position="6"/>
        <end position="31"/>
    </location>
</feature>
<dbReference type="InterPro" id="IPR004681">
    <property type="entry name" value="TRAP_DctM"/>
</dbReference>
<feature type="transmembrane region" description="Helical" evidence="7">
    <location>
        <begin position="390"/>
        <end position="411"/>
    </location>
</feature>